<dbReference type="Proteomes" id="UP000064029">
    <property type="component" value="Unassembled WGS sequence"/>
</dbReference>
<dbReference type="PANTHER" id="PTHR46211:SF1">
    <property type="entry name" value="GLYCEROPHOSPHODIESTER PHOSPHODIESTERASE, CYTOPLASMIC"/>
    <property type="match status" value="1"/>
</dbReference>
<dbReference type="NCBIfam" id="NF006989">
    <property type="entry name" value="PRK09454.1"/>
    <property type="match status" value="1"/>
</dbReference>
<dbReference type="OrthoDB" id="9795622at2"/>
<dbReference type="Gene3D" id="3.20.20.190">
    <property type="entry name" value="Phosphatidylinositol (PI) phosphodiesterase"/>
    <property type="match status" value="1"/>
</dbReference>
<reference evidence="2 3" key="1">
    <citation type="submission" date="2015-11" db="EMBL/GenBank/DDBJ databases">
        <title>Expanding the genomic diversity of Burkholderia species for the development of highly accurate diagnostics.</title>
        <authorList>
            <person name="Sahl J."/>
            <person name="Keim P."/>
            <person name="Wagner D."/>
        </authorList>
    </citation>
    <scope>NUCLEOTIDE SEQUENCE [LARGE SCALE GENOMIC DNA]</scope>
    <source>
        <strain evidence="2 3">MSMB2036</strain>
    </source>
</reference>
<dbReference type="RefSeq" id="WP_059753979.1">
    <property type="nucleotide sequence ID" value="NZ_CP013414.1"/>
</dbReference>
<dbReference type="GO" id="GO:0008081">
    <property type="term" value="F:phosphoric diester hydrolase activity"/>
    <property type="evidence" value="ECO:0007669"/>
    <property type="project" value="InterPro"/>
</dbReference>
<dbReference type="SUPFAM" id="SSF51695">
    <property type="entry name" value="PLC-like phosphodiesterases"/>
    <property type="match status" value="1"/>
</dbReference>
<dbReference type="InterPro" id="IPR030395">
    <property type="entry name" value="GP_PDE_dom"/>
</dbReference>
<comment type="caution">
    <text evidence="2">The sequence shown here is derived from an EMBL/GenBank/DDBJ whole genome shotgun (WGS) entry which is preliminary data.</text>
</comment>
<dbReference type="GO" id="GO:0006629">
    <property type="term" value="P:lipid metabolic process"/>
    <property type="evidence" value="ECO:0007669"/>
    <property type="project" value="InterPro"/>
</dbReference>
<dbReference type="CDD" id="cd08562">
    <property type="entry name" value="GDPD_EcUgpQ_like"/>
    <property type="match status" value="1"/>
</dbReference>
<dbReference type="EMBL" id="LOXM01000156">
    <property type="protein sequence ID" value="KVG63517.1"/>
    <property type="molecule type" value="Genomic_DNA"/>
</dbReference>
<organism evidence="2 3">
    <name type="scientific">Burkholderia ubonensis</name>
    <dbReference type="NCBI Taxonomy" id="101571"/>
    <lineage>
        <taxon>Bacteria</taxon>
        <taxon>Pseudomonadati</taxon>
        <taxon>Pseudomonadota</taxon>
        <taxon>Betaproteobacteria</taxon>
        <taxon>Burkholderiales</taxon>
        <taxon>Burkholderiaceae</taxon>
        <taxon>Burkholderia</taxon>
        <taxon>Burkholderia cepacia complex</taxon>
    </lineage>
</organism>
<gene>
    <name evidence="2" type="primary">ugpQ</name>
    <name evidence="2" type="ORF">WJ33_03205</name>
</gene>
<evidence type="ECO:0000259" key="1">
    <source>
        <dbReference type="PROSITE" id="PS51704"/>
    </source>
</evidence>
<dbReference type="Pfam" id="PF03009">
    <property type="entry name" value="GDPD"/>
    <property type="match status" value="1"/>
</dbReference>
<dbReference type="AlphaFoldDB" id="A0A103R959"/>
<proteinExistence type="predicted"/>
<sequence>MTSRPDWPYPRVVAHRGGGTLAPENTLAALEEGARRGHAMVEFDAKLSADDITFLLHDDTVDRTSDGHGPAARMRYAELAALDAGAWFDARFAGERMPTFEAAAARCVALGLAANVEIKPCPGRERETGQCVAADAAAYWRDAAVPPLLSSFSFDALQQARETAPELPRGMLYEAVPDDWYAQVVDALGCVSLHADHTRLDEPLVRAIKAAGLRILVYTVNDPERARELVRWGVDAVCTDRIDLIGPHTLDGIL</sequence>
<dbReference type="InterPro" id="IPR017946">
    <property type="entry name" value="PLC-like_Pdiesterase_TIM-brl"/>
</dbReference>
<dbReference type="PROSITE" id="PS51704">
    <property type="entry name" value="GP_PDE"/>
    <property type="match status" value="1"/>
</dbReference>
<accession>A0A103R959</accession>
<feature type="domain" description="GP-PDE" evidence="1">
    <location>
        <begin position="10"/>
        <end position="249"/>
    </location>
</feature>
<protein>
    <submittedName>
        <fullName evidence="2">Glycerophosphoryl diester phosphodiesterase</fullName>
    </submittedName>
</protein>
<evidence type="ECO:0000313" key="3">
    <source>
        <dbReference type="Proteomes" id="UP000064029"/>
    </source>
</evidence>
<dbReference type="PANTHER" id="PTHR46211">
    <property type="entry name" value="GLYCEROPHOSPHORYL DIESTER PHOSPHODIESTERASE"/>
    <property type="match status" value="1"/>
</dbReference>
<name>A0A103R959_9BURK</name>
<evidence type="ECO:0000313" key="2">
    <source>
        <dbReference type="EMBL" id="KVG63517.1"/>
    </source>
</evidence>